<dbReference type="EMBL" id="SLTR01000022">
    <property type="protein sequence ID" value="TDB00776.1"/>
    <property type="molecule type" value="Genomic_DNA"/>
</dbReference>
<feature type="domain" description="Bro-N" evidence="1">
    <location>
        <begin position="1"/>
        <end position="103"/>
    </location>
</feature>
<dbReference type="PROSITE" id="PS51750">
    <property type="entry name" value="BRO_N"/>
    <property type="match status" value="1"/>
</dbReference>
<gene>
    <name evidence="2" type="ORF">E0702_13970</name>
</gene>
<name>A0ABY2D4G5_9GAMM</name>
<keyword evidence="3" id="KW-1185">Reference proteome</keyword>
<sequence length="147" mass="16538">MSNQLTTFDFNALPVRVVEREGEPWFLVRDVCDALGISNVTDATRNIKDDRKLRLNLGLPGRAPLAVSEAGLYDLVLQSRKPEAVKFKEWVTGTVLPAIRKDGGYVMGEEKVVTGEMFKEELILHLIGANASRRMDMTTGWLKRYTL</sequence>
<evidence type="ECO:0000313" key="3">
    <source>
        <dbReference type="Proteomes" id="UP000294823"/>
    </source>
</evidence>
<comment type="caution">
    <text evidence="2">The sequence shown here is derived from an EMBL/GenBank/DDBJ whole genome shotgun (WGS) entry which is preliminary data.</text>
</comment>
<dbReference type="Proteomes" id="UP000294823">
    <property type="component" value="Unassembled WGS sequence"/>
</dbReference>
<evidence type="ECO:0000259" key="1">
    <source>
        <dbReference type="PROSITE" id="PS51750"/>
    </source>
</evidence>
<dbReference type="RefSeq" id="WP_132044881.1">
    <property type="nucleotide sequence ID" value="NZ_SLTR01000022.1"/>
</dbReference>
<dbReference type="PANTHER" id="PTHR36180">
    <property type="entry name" value="DNA-BINDING PROTEIN-RELATED-RELATED"/>
    <property type="match status" value="1"/>
</dbReference>
<dbReference type="PANTHER" id="PTHR36180:SF2">
    <property type="entry name" value="BRO FAMILY PROTEIN"/>
    <property type="match status" value="1"/>
</dbReference>
<dbReference type="SMART" id="SM01040">
    <property type="entry name" value="Bro-N"/>
    <property type="match status" value="1"/>
</dbReference>
<dbReference type="InterPro" id="IPR003497">
    <property type="entry name" value="BRO_N_domain"/>
</dbReference>
<organism evidence="2 3">
    <name type="scientific">Halomonas marinisediminis</name>
    <dbReference type="NCBI Taxonomy" id="2546095"/>
    <lineage>
        <taxon>Bacteria</taxon>
        <taxon>Pseudomonadati</taxon>
        <taxon>Pseudomonadota</taxon>
        <taxon>Gammaproteobacteria</taxon>
        <taxon>Oceanospirillales</taxon>
        <taxon>Halomonadaceae</taxon>
        <taxon>Halomonas</taxon>
    </lineage>
</organism>
<protein>
    <submittedName>
        <fullName evidence="2">BRO domain-containing protein</fullName>
    </submittedName>
</protein>
<dbReference type="Pfam" id="PF02498">
    <property type="entry name" value="Bro-N"/>
    <property type="match status" value="1"/>
</dbReference>
<evidence type="ECO:0000313" key="2">
    <source>
        <dbReference type="EMBL" id="TDB00776.1"/>
    </source>
</evidence>
<reference evidence="2 3" key="1">
    <citation type="submission" date="2019-03" db="EMBL/GenBank/DDBJ databases">
        <title>Halomonas marinisediminis sp. nov., a moderately halophilic bacterium isolated from the Bohai Gulf.</title>
        <authorList>
            <person name="Ji X."/>
        </authorList>
    </citation>
    <scope>NUCLEOTIDE SEQUENCE [LARGE SCALE GENOMIC DNA]</scope>
    <source>
        <strain evidence="2 3">204</strain>
    </source>
</reference>
<proteinExistence type="predicted"/>
<accession>A0ABY2D4G5</accession>